<dbReference type="Proteomes" id="UP000603141">
    <property type="component" value="Unassembled WGS sequence"/>
</dbReference>
<evidence type="ECO:0000256" key="1">
    <source>
        <dbReference type="SAM" id="MobiDB-lite"/>
    </source>
</evidence>
<feature type="region of interest" description="Disordered" evidence="1">
    <location>
        <begin position="159"/>
        <end position="188"/>
    </location>
</feature>
<evidence type="ECO:0000313" key="3">
    <source>
        <dbReference type="Proteomes" id="UP000603141"/>
    </source>
</evidence>
<reference evidence="2" key="1">
    <citation type="submission" date="2021-01" db="EMBL/GenBank/DDBJ databases">
        <title>Modified the classification status of verrucomicrobia.</title>
        <authorList>
            <person name="Feng X."/>
        </authorList>
    </citation>
    <scope>NUCLEOTIDE SEQUENCE</scope>
    <source>
        <strain evidence="2">KCTC 22041</strain>
    </source>
</reference>
<comment type="caution">
    <text evidence="2">The sequence shown here is derived from an EMBL/GenBank/DDBJ whole genome shotgun (WGS) entry which is preliminary data.</text>
</comment>
<name>A0A934VXD2_9BACT</name>
<keyword evidence="3" id="KW-1185">Reference proteome</keyword>
<sequence length="188" mass="21118">MRRFIAILGITAGGAIASPSARFDAADLIVRDGNHSIRLSDVLDTHPFYKTIHAIQRRGSDFYVVYGTSELSRGWPPKGGYCGCGLESYIRWLHINDGKIIEDQEGRYQSCVKNRDGWAINWKDGKLVWSSEGLEREGDSAPAKIAWVDFTWSYDPQHPERGISEVKTPSKWQPEPPKTEQDVTGNGH</sequence>
<accession>A0A934VXD2</accession>
<dbReference type="AlphaFoldDB" id="A0A934VXD2"/>
<organism evidence="2 3">
    <name type="scientific">Luteolibacter pohnpeiensis</name>
    <dbReference type="NCBI Taxonomy" id="454153"/>
    <lineage>
        <taxon>Bacteria</taxon>
        <taxon>Pseudomonadati</taxon>
        <taxon>Verrucomicrobiota</taxon>
        <taxon>Verrucomicrobiia</taxon>
        <taxon>Verrucomicrobiales</taxon>
        <taxon>Verrucomicrobiaceae</taxon>
        <taxon>Luteolibacter</taxon>
    </lineage>
</organism>
<dbReference type="RefSeq" id="WP_200273253.1">
    <property type="nucleotide sequence ID" value="NZ_JAENIJ010000039.1"/>
</dbReference>
<dbReference type="EMBL" id="JAENIJ010000039">
    <property type="protein sequence ID" value="MBK1884240.1"/>
    <property type="molecule type" value="Genomic_DNA"/>
</dbReference>
<evidence type="ECO:0000313" key="2">
    <source>
        <dbReference type="EMBL" id="MBK1884240.1"/>
    </source>
</evidence>
<gene>
    <name evidence="2" type="ORF">JIN85_17605</name>
</gene>
<protein>
    <submittedName>
        <fullName evidence="2">Uncharacterized protein</fullName>
    </submittedName>
</protein>
<proteinExistence type="predicted"/>